<evidence type="ECO:0000256" key="1">
    <source>
        <dbReference type="SAM" id="MobiDB-lite"/>
    </source>
</evidence>
<dbReference type="KEGG" id="sbf:JCM31447_31070"/>
<dbReference type="RefSeq" id="WP_130613016.1">
    <property type="nucleotide sequence ID" value="NZ_AP019369.1"/>
</dbReference>
<geneLocation type="plasmid" evidence="3 4">
    <name>79K</name>
</geneLocation>
<feature type="region of interest" description="Disordered" evidence="1">
    <location>
        <begin position="84"/>
        <end position="118"/>
    </location>
</feature>
<evidence type="ECO:0000313" key="4">
    <source>
        <dbReference type="Proteomes" id="UP000291236"/>
    </source>
</evidence>
<organism evidence="3 4">
    <name type="scientific">Fluviispira sanaruensis</name>
    <dbReference type="NCBI Taxonomy" id="2493639"/>
    <lineage>
        <taxon>Bacteria</taxon>
        <taxon>Pseudomonadati</taxon>
        <taxon>Bdellovibrionota</taxon>
        <taxon>Oligoflexia</taxon>
        <taxon>Silvanigrellales</taxon>
        <taxon>Silvanigrellaceae</taxon>
        <taxon>Fluviispira</taxon>
    </lineage>
</organism>
<evidence type="ECO:0000313" key="3">
    <source>
        <dbReference type="EMBL" id="BBH54633.1"/>
    </source>
</evidence>
<sequence>MAIDKIIMKKIAVSTVIFSSIGGGIYGSVRYVMSTNKKVQTVPDSVKKSAKDIPADEAFAAQFETNKVANDPVADAEAKKIIAEREKNNSSQKGATEKVELVNSQSETNKDKEKGNINEVEKKDVLESVTTTVRDIDSEFAPSSTKLTRTDFRSVLVAENKTGSNKNFVNGDAAQTQSAEALVPAFATNAHRNSNKQFTNETAQEKTSELPIKKSKGSLLLASNGTLTSLQGRDTSIGAAGYQIKAGTRVLALLPDGLTITSGGPQPTSLSVIGPLDDFLFPSGYIITANALLNPSEDKIYIETNFCASKNNRIKSVSCKGVIKDIRGYTGLSGDIYNNSVWSAVVAFSGATLASIPLSRIERSATINGTIENVSVANTINASLAQGIQSVTQNIQKGFDKSGTQITIPQNSIVHILFTQDTVL</sequence>
<protein>
    <submittedName>
        <fullName evidence="3">Uncharacterized protein</fullName>
    </submittedName>
</protein>
<proteinExistence type="predicted"/>
<dbReference type="GeneID" id="39493316"/>
<name>A0A4P2VMJ9_FLUSA</name>
<dbReference type="EMBL" id="AP019369">
    <property type="protein sequence ID" value="BBH54633.1"/>
    <property type="molecule type" value="Genomic_DNA"/>
</dbReference>
<reference evidence="3 4" key="1">
    <citation type="submission" date="2018-12" db="EMBL/GenBank/DDBJ databases">
        <title>Rubrispira sanarue gen. nov., sp., nov., a member of the order Silvanigrellales, isolated from a brackish lake in Hamamatsu Japan.</title>
        <authorList>
            <person name="Maejima Y."/>
            <person name="Iino T."/>
            <person name="Muraguchi Y."/>
            <person name="Fukuda K."/>
            <person name="Nojiri H."/>
            <person name="Ohkuma M."/>
            <person name="Moriuchi R."/>
            <person name="Dohra H."/>
            <person name="Kimbara K."/>
            <person name="Shintani M."/>
        </authorList>
    </citation>
    <scope>NUCLEOTIDE SEQUENCE [LARGE SCALE GENOMIC DNA]</scope>
    <source>
        <strain evidence="3 4">RF1110005</strain>
        <plasmid evidence="3 4">79K</plasmid>
    </source>
</reference>
<feature type="compositionally biased region" description="Basic and acidic residues" evidence="1">
    <location>
        <begin position="108"/>
        <end position="118"/>
    </location>
</feature>
<dbReference type="AlphaFoldDB" id="A0A4P2VMJ9"/>
<keyword evidence="3" id="KW-0614">Plasmid</keyword>
<feature type="transmembrane region" description="Helical" evidence="2">
    <location>
        <begin position="12"/>
        <end position="33"/>
    </location>
</feature>
<keyword evidence="4" id="KW-1185">Reference proteome</keyword>
<gene>
    <name evidence="3" type="ORF">JCM31447_31070</name>
</gene>
<keyword evidence="2" id="KW-0812">Transmembrane</keyword>
<evidence type="ECO:0000256" key="2">
    <source>
        <dbReference type="SAM" id="Phobius"/>
    </source>
</evidence>
<keyword evidence="2" id="KW-1133">Transmembrane helix</keyword>
<keyword evidence="2" id="KW-0472">Membrane</keyword>
<dbReference type="Proteomes" id="UP000291236">
    <property type="component" value="Plasmid 79K"/>
</dbReference>
<accession>A0A4P2VMJ9</accession>